<sequence length="162" mass="18287">MPDGSQNLDLFRIWLPEKMIKHIVSILPPHPASGLDRVVWAYSSSGSFSRLFTNSEHTRKGIRHVSSCLLCIHDIDDILYVLRGCLIAKENVNWPAYKLLKVSVSWERQYQITHDGYNIKSFTADVQSYSNEKWVHLFSNGAMARNSESALASGVVHDLGGK</sequence>
<dbReference type="OrthoDB" id="10613284at2759"/>
<accession>A0A7J9CPS2</accession>
<gene>
    <name evidence="1" type="ORF">Gogos_001904</name>
</gene>
<name>A0A7J9CPS2_GOSGO</name>
<proteinExistence type="predicted"/>
<evidence type="ECO:0000313" key="1">
    <source>
        <dbReference type="EMBL" id="MBA0750493.1"/>
    </source>
</evidence>
<comment type="caution">
    <text evidence="1">The sequence shown here is derived from an EMBL/GenBank/DDBJ whole genome shotgun (WGS) entry which is preliminary data.</text>
</comment>
<dbReference type="EMBL" id="JABEZY010000012">
    <property type="protein sequence ID" value="MBA0750493.1"/>
    <property type="molecule type" value="Genomic_DNA"/>
</dbReference>
<dbReference type="Proteomes" id="UP000593579">
    <property type="component" value="Unassembled WGS sequence"/>
</dbReference>
<protein>
    <submittedName>
        <fullName evidence="1">Uncharacterized protein</fullName>
    </submittedName>
</protein>
<evidence type="ECO:0000313" key="2">
    <source>
        <dbReference type="Proteomes" id="UP000593579"/>
    </source>
</evidence>
<dbReference type="AlphaFoldDB" id="A0A7J9CPS2"/>
<keyword evidence="2" id="KW-1185">Reference proteome</keyword>
<reference evidence="1 2" key="1">
    <citation type="journal article" date="2019" name="Genome Biol. Evol.">
        <title>Insights into the evolution of the New World diploid cottons (Gossypium, subgenus Houzingenia) based on genome sequencing.</title>
        <authorList>
            <person name="Grover C.E."/>
            <person name="Arick M.A. 2nd"/>
            <person name="Thrash A."/>
            <person name="Conover J.L."/>
            <person name="Sanders W.S."/>
            <person name="Peterson D.G."/>
            <person name="Frelichowski J.E."/>
            <person name="Scheffler J.A."/>
            <person name="Scheffler B.E."/>
            <person name="Wendel J.F."/>
        </authorList>
    </citation>
    <scope>NUCLEOTIDE SEQUENCE [LARGE SCALE GENOMIC DNA]</scope>
    <source>
        <strain evidence="1">5</strain>
        <tissue evidence="1">Leaf</tissue>
    </source>
</reference>
<organism evidence="1 2">
    <name type="scientific">Gossypium gossypioides</name>
    <name type="common">Mexican cotton</name>
    <name type="synonym">Selera gossypioides</name>
    <dbReference type="NCBI Taxonomy" id="34282"/>
    <lineage>
        <taxon>Eukaryota</taxon>
        <taxon>Viridiplantae</taxon>
        <taxon>Streptophyta</taxon>
        <taxon>Embryophyta</taxon>
        <taxon>Tracheophyta</taxon>
        <taxon>Spermatophyta</taxon>
        <taxon>Magnoliopsida</taxon>
        <taxon>eudicotyledons</taxon>
        <taxon>Gunneridae</taxon>
        <taxon>Pentapetalae</taxon>
        <taxon>rosids</taxon>
        <taxon>malvids</taxon>
        <taxon>Malvales</taxon>
        <taxon>Malvaceae</taxon>
        <taxon>Malvoideae</taxon>
        <taxon>Gossypium</taxon>
    </lineage>
</organism>